<dbReference type="RefSeq" id="WP_125650369.1">
    <property type="nucleotide sequence ID" value="NZ_JBHTOH010000024.1"/>
</dbReference>
<evidence type="ECO:0000313" key="2">
    <source>
        <dbReference type="Proteomes" id="UP001597191"/>
    </source>
</evidence>
<keyword evidence="2" id="KW-1185">Reference proteome</keyword>
<evidence type="ECO:0008006" key="3">
    <source>
        <dbReference type="Google" id="ProtNLM"/>
    </source>
</evidence>
<organism evidence="1 2">
    <name type="scientific">Lapidilactobacillus gannanensis</name>
    <dbReference type="NCBI Taxonomy" id="2486002"/>
    <lineage>
        <taxon>Bacteria</taxon>
        <taxon>Bacillati</taxon>
        <taxon>Bacillota</taxon>
        <taxon>Bacilli</taxon>
        <taxon>Lactobacillales</taxon>
        <taxon>Lactobacillaceae</taxon>
        <taxon>Lapidilactobacillus</taxon>
    </lineage>
</organism>
<protein>
    <recommendedName>
        <fullName evidence="3">Lipoprotein</fullName>
    </recommendedName>
</protein>
<dbReference type="Proteomes" id="UP001597191">
    <property type="component" value="Unassembled WGS sequence"/>
</dbReference>
<gene>
    <name evidence="1" type="ORF">ACFQ4R_03710</name>
</gene>
<reference evidence="2" key="1">
    <citation type="journal article" date="2019" name="Int. J. Syst. Evol. Microbiol.">
        <title>The Global Catalogue of Microorganisms (GCM) 10K type strain sequencing project: providing services to taxonomists for standard genome sequencing and annotation.</title>
        <authorList>
            <consortium name="The Broad Institute Genomics Platform"/>
            <consortium name="The Broad Institute Genome Sequencing Center for Infectious Disease"/>
            <person name="Wu L."/>
            <person name="Ma J."/>
        </authorList>
    </citation>
    <scope>NUCLEOTIDE SEQUENCE [LARGE SCALE GENOMIC DNA]</scope>
    <source>
        <strain evidence="2">CCM 8937</strain>
    </source>
</reference>
<accession>A0ABW4BLK3</accession>
<comment type="caution">
    <text evidence="1">The sequence shown here is derived from an EMBL/GenBank/DDBJ whole genome shotgun (WGS) entry which is preliminary data.</text>
</comment>
<dbReference type="EMBL" id="JBHTOH010000024">
    <property type="protein sequence ID" value="MFD1410721.1"/>
    <property type="molecule type" value="Genomic_DNA"/>
</dbReference>
<proteinExistence type="predicted"/>
<evidence type="ECO:0000313" key="1">
    <source>
        <dbReference type="EMBL" id="MFD1410721.1"/>
    </source>
</evidence>
<name>A0ABW4BLK3_9LACO</name>
<sequence length="207" mass="23162">MRKKTILAVVVTLFITLLVAGGLISRFDRSARPSQSANTSKKSVSNVSSSKFINNPDGNHFIDLYNQIYTSGKKEQVNSKKDFTEARWQAIDLTSIETMSQSEAAVFFYDSWLIIWPPNQTETAGFDILKIKPIKNKSGISGYELEIQPMPEPGGDFFTTYRIEFIDDAYHAVKLVDPDNILKLGQVTLLYETKLKSSSSDFATGKS</sequence>